<feature type="chain" id="PRO_5035801967" evidence="1">
    <location>
        <begin position="36"/>
        <end position="735"/>
    </location>
</feature>
<dbReference type="Pfam" id="PF20256">
    <property type="entry name" value="MoCoBD_2"/>
    <property type="match status" value="2"/>
</dbReference>
<evidence type="ECO:0000313" key="3">
    <source>
        <dbReference type="EMBL" id="GIL39013.1"/>
    </source>
</evidence>
<dbReference type="PROSITE" id="PS51318">
    <property type="entry name" value="TAT"/>
    <property type="match status" value="1"/>
</dbReference>
<feature type="domain" description="Aldehyde oxidase/xanthine dehydrogenase a/b hammerhead" evidence="2">
    <location>
        <begin position="211"/>
        <end position="289"/>
    </location>
</feature>
<feature type="signal peptide" evidence="1">
    <location>
        <begin position="1"/>
        <end position="35"/>
    </location>
</feature>
<keyword evidence="4" id="KW-1185">Reference proteome</keyword>
<dbReference type="InterPro" id="IPR052516">
    <property type="entry name" value="N-heterocyclic_Hydroxylase"/>
</dbReference>
<reference evidence="3" key="1">
    <citation type="submission" date="2021-02" db="EMBL/GenBank/DDBJ databases">
        <title>Genome sequence of Rhodospirillales sp. strain TMPK1 isolated from soil.</title>
        <authorList>
            <person name="Nakai R."/>
            <person name="Kusada H."/>
            <person name="Tamaki H."/>
        </authorList>
    </citation>
    <scope>NUCLEOTIDE SEQUENCE</scope>
    <source>
        <strain evidence="3">TMPK1</strain>
    </source>
</reference>
<dbReference type="PIRSF" id="PIRSF036389">
    <property type="entry name" value="IOR_B"/>
    <property type="match status" value="1"/>
</dbReference>
<dbReference type="SMART" id="SM01008">
    <property type="entry name" value="Ald_Xan_dh_C"/>
    <property type="match status" value="1"/>
</dbReference>
<evidence type="ECO:0000259" key="2">
    <source>
        <dbReference type="SMART" id="SM01008"/>
    </source>
</evidence>
<sequence>MKLTNDTVGRRGFLAGSAAASLVIAFNLTPHGARAAAAATNAKNFAPNAFLRVAPDGTVTVLSKHLEMGQGSYTGIATIVAEELDADWSKVRCEGAPADAKLYSNHLFGMQGTGGSSSIANSWDELRTAGATARAMLIQAAAAAWKVPAGEIETSKSTLRHAASNRTAPYAQFVSAAAALPVPAGVKLKDPATYTLIGKSAPRLDSNAKTDGTAQFTLDVYLPGMVTALVARSPKFGGTVKSVDAAAAKKIKGVLEIVQIPSGVAVVAKDTWAAKQGRDALNVTWDFANAETRSTTTIVADYKKLAQQPGAVAAKKGDAAQALASAAKRVEATYVFPYLAHAPMEPLDTVVKLGPDSCEIWAGDQFQTIDQGNVAKLLGFKPEQIKINTLYAGGSFGRRANTQSDFIVEAVAVAKAMKQKAPVKVVWTREDDIRGGLYRPLFVHKMEAGIDAQGNLTAWTNRLVGQSILVGTPFESMMVKDGVDMTSVEGSADMPYDVANILVDTHNAKAGVPVLWWRSVGHTHTAFAVETFLDDVAKAAGKDPFELRRSLMTDTKHTRLKTVLELAADKAGWSKPLAAGPAGVLRGRGIAAAESFSTYVAQVAEVSVKPDGSIKVDRVVVAVDCGVAVNPDVIKAQMEGGVGFGLGALLHGEITLKDGEVEQSNFHDYVPLRMDEMPKVEVFIVPSTAAPTGVGEPGVPPIGPAVANAIFAATGKRVRELPLTQEKLKAAIASA</sequence>
<dbReference type="InterPro" id="IPR008274">
    <property type="entry name" value="AldOxase/xan_DH_MoCoBD1"/>
</dbReference>
<keyword evidence="1" id="KW-0732">Signal</keyword>
<dbReference type="Pfam" id="PF02738">
    <property type="entry name" value="MoCoBD_1"/>
    <property type="match status" value="1"/>
</dbReference>
<proteinExistence type="predicted"/>
<dbReference type="AlphaFoldDB" id="A0A8S8X791"/>
<dbReference type="InterPro" id="IPR012368">
    <property type="entry name" value="OxRdtase_Mopterin-bd_su_IorB"/>
</dbReference>
<dbReference type="InterPro" id="IPR046867">
    <property type="entry name" value="AldOxase/xan_DH_MoCoBD2"/>
</dbReference>
<organism evidence="3 4">
    <name type="scientific">Roseiterribacter gracilis</name>
    <dbReference type="NCBI Taxonomy" id="2812848"/>
    <lineage>
        <taxon>Bacteria</taxon>
        <taxon>Pseudomonadati</taxon>
        <taxon>Pseudomonadota</taxon>
        <taxon>Alphaproteobacteria</taxon>
        <taxon>Rhodospirillales</taxon>
        <taxon>Roseiterribacteraceae</taxon>
        <taxon>Roseiterribacter</taxon>
    </lineage>
</organism>
<dbReference type="PANTHER" id="PTHR47495:SF2">
    <property type="entry name" value="ALDEHYDE DEHYDROGENASE"/>
    <property type="match status" value="1"/>
</dbReference>
<gene>
    <name evidence="3" type="ORF">TMPK1_12500</name>
</gene>
<dbReference type="InterPro" id="IPR037165">
    <property type="entry name" value="AldOxase/xan_DH_Mopterin-bd_sf"/>
</dbReference>
<dbReference type="PANTHER" id="PTHR47495">
    <property type="entry name" value="ALDEHYDE DEHYDROGENASE"/>
    <property type="match status" value="1"/>
</dbReference>
<dbReference type="Gene3D" id="3.30.365.10">
    <property type="entry name" value="Aldehyde oxidase/xanthine dehydrogenase, molybdopterin binding domain"/>
    <property type="match status" value="5"/>
</dbReference>
<name>A0A8S8X791_9PROT</name>
<evidence type="ECO:0000313" key="4">
    <source>
        <dbReference type="Proteomes" id="UP000681075"/>
    </source>
</evidence>
<dbReference type="SUPFAM" id="SSF56003">
    <property type="entry name" value="Molybdenum cofactor-binding domain"/>
    <property type="match status" value="2"/>
</dbReference>
<comment type="caution">
    <text evidence="3">The sequence shown here is derived from an EMBL/GenBank/DDBJ whole genome shotgun (WGS) entry which is preliminary data.</text>
</comment>
<dbReference type="EMBL" id="BOPV01000001">
    <property type="protein sequence ID" value="GIL39013.1"/>
    <property type="molecule type" value="Genomic_DNA"/>
</dbReference>
<dbReference type="RefSeq" id="WP_420242114.1">
    <property type="nucleotide sequence ID" value="NZ_BOPV01000001.1"/>
</dbReference>
<protein>
    <submittedName>
        <fullName evidence="3">Oxidoreductase</fullName>
    </submittedName>
</protein>
<evidence type="ECO:0000256" key="1">
    <source>
        <dbReference type="SAM" id="SignalP"/>
    </source>
</evidence>
<dbReference type="InterPro" id="IPR006311">
    <property type="entry name" value="TAT_signal"/>
</dbReference>
<dbReference type="Gene3D" id="3.90.1170.50">
    <property type="entry name" value="Aldehyde oxidase/xanthine dehydrogenase, a/b hammerhead"/>
    <property type="match status" value="1"/>
</dbReference>
<accession>A0A8S8X791</accession>
<dbReference type="InterPro" id="IPR000674">
    <property type="entry name" value="Ald_Oxase/Xan_DH_a/b"/>
</dbReference>
<dbReference type="GO" id="GO:0016491">
    <property type="term" value="F:oxidoreductase activity"/>
    <property type="evidence" value="ECO:0007669"/>
    <property type="project" value="InterPro"/>
</dbReference>
<dbReference type="Proteomes" id="UP000681075">
    <property type="component" value="Unassembled WGS sequence"/>
</dbReference>